<dbReference type="GO" id="GO:1902201">
    <property type="term" value="P:negative regulation of bacterial-type flagellum-dependent cell motility"/>
    <property type="evidence" value="ECO:0007669"/>
    <property type="project" value="TreeGrafter"/>
</dbReference>
<dbReference type="CDD" id="cd01949">
    <property type="entry name" value="GGDEF"/>
    <property type="match status" value="1"/>
</dbReference>
<dbReference type="NCBIfam" id="TIGR00254">
    <property type="entry name" value="GGDEF"/>
    <property type="match status" value="1"/>
</dbReference>
<dbReference type="SMART" id="SM00267">
    <property type="entry name" value="GGDEF"/>
    <property type="match status" value="1"/>
</dbReference>
<dbReference type="EMBL" id="QPJC01000006">
    <property type="protein sequence ID" value="RCW43690.1"/>
    <property type="molecule type" value="Genomic_DNA"/>
</dbReference>
<protein>
    <submittedName>
        <fullName evidence="2">Diguanylate cyclase (GGDEF)-like protein</fullName>
    </submittedName>
</protein>
<dbReference type="RefSeq" id="WP_114453251.1">
    <property type="nucleotide sequence ID" value="NZ_QPJC01000006.1"/>
</dbReference>
<dbReference type="Pfam" id="PF00990">
    <property type="entry name" value="GGDEF"/>
    <property type="match status" value="1"/>
</dbReference>
<evidence type="ECO:0000313" key="2">
    <source>
        <dbReference type="EMBL" id="RCW43690.1"/>
    </source>
</evidence>
<dbReference type="Proteomes" id="UP000253495">
    <property type="component" value="Unassembled WGS sequence"/>
</dbReference>
<dbReference type="InterPro" id="IPR011990">
    <property type="entry name" value="TPR-like_helical_dom_sf"/>
</dbReference>
<dbReference type="GO" id="GO:0052621">
    <property type="term" value="F:diguanylate cyclase activity"/>
    <property type="evidence" value="ECO:0007669"/>
    <property type="project" value="TreeGrafter"/>
</dbReference>
<evidence type="ECO:0000313" key="3">
    <source>
        <dbReference type="Proteomes" id="UP000253495"/>
    </source>
</evidence>
<dbReference type="InterPro" id="IPR050469">
    <property type="entry name" value="Diguanylate_Cyclase"/>
</dbReference>
<dbReference type="InterPro" id="IPR000160">
    <property type="entry name" value="GGDEF_dom"/>
</dbReference>
<dbReference type="AlphaFoldDB" id="A0A368VQ70"/>
<dbReference type="Gene3D" id="3.30.70.270">
    <property type="match status" value="1"/>
</dbReference>
<sequence length="502" mass="54451">MLQDAQILAGWIPQQDREVRLLLDSARFEEAAELFDQVTATAPNAVEGAWNRATVLVHRALNAWRLGRIPTALELAAEGWSELDIDRPSGTAAAQAISMVGSLLDTIGHRSSALELMSRAVAVAREADDPGTLAHCLLRHAHALLFWAVARPEETDVHEQFSAAVKLYEEGLSLADSGLIRRGLLSGGARSLAGLGVTARAENRATEALQLSYEAEDWSSAALAMWVLSGIRHQQGELEEARTFGSRALDCAEKIRDRLLMTRLGLDLATICEQLGDPVGEAAALRRSLAASRSAVRLLQEGLGQALEQRRIAVQAQRSATAARAAAFRDSLTGLTNRFGLERQAPALLEQTLAQGRVPWLLLIDVDWFKDVNDDAGHTAGDIVLQEISQLLRQACRTDDLVCRWAGDEFVVLLVDTSEESQEAGPIVAERIRSTVDDHDWQLVLGHTPQPPTTSIGAAAGPTSLDHLFAAADIALYRAKQAGRNRVEVDRQPLDPGRQATT</sequence>
<proteinExistence type="predicted"/>
<dbReference type="InterPro" id="IPR043128">
    <property type="entry name" value="Rev_trsase/Diguanyl_cyclase"/>
</dbReference>
<dbReference type="Gene3D" id="1.25.40.10">
    <property type="entry name" value="Tetratricopeptide repeat domain"/>
    <property type="match status" value="1"/>
</dbReference>
<dbReference type="GO" id="GO:0043709">
    <property type="term" value="P:cell adhesion involved in single-species biofilm formation"/>
    <property type="evidence" value="ECO:0007669"/>
    <property type="project" value="TreeGrafter"/>
</dbReference>
<feature type="domain" description="GGDEF" evidence="1">
    <location>
        <begin position="357"/>
        <end position="492"/>
    </location>
</feature>
<keyword evidence="3" id="KW-1185">Reference proteome</keyword>
<dbReference type="InterPro" id="IPR029787">
    <property type="entry name" value="Nucleotide_cyclase"/>
</dbReference>
<evidence type="ECO:0000259" key="1">
    <source>
        <dbReference type="PROSITE" id="PS50887"/>
    </source>
</evidence>
<accession>A0A368VQ70</accession>
<dbReference type="SUPFAM" id="SSF48452">
    <property type="entry name" value="TPR-like"/>
    <property type="match status" value="2"/>
</dbReference>
<dbReference type="PROSITE" id="PS50887">
    <property type="entry name" value="GGDEF"/>
    <property type="match status" value="1"/>
</dbReference>
<dbReference type="SUPFAM" id="SSF55073">
    <property type="entry name" value="Nucleotide cyclase"/>
    <property type="match status" value="1"/>
</dbReference>
<dbReference type="OrthoDB" id="23692at2"/>
<reference evidence="2 3" key="1">
    <citation type="submission" date="2018-07" db="EMBL/GenBank/DDBJ databases">
        <title>Genomic Encyclopedia of Type Strains, Phase III (KMG-III): the genomes of soil and plant-associated and newly described type strains.</title>
        <authorList>
            <person name="Whitman W."/>
        </authorList>
    </citation>
    <scope>NUCLEOTIDE SEQUENCE [LARGE SCALE GENOMIC DNA]</scope>
    <source>
        <strain evidence="2 3">CECT 8575</strain>
    </source>
</reference>
<dbReference type="FunFam" id="3.30.70.270:FF:000001">
    <property type="entry name" value="Diguanylate cyclase domain protein"/>
    <property type="match status" value="1"/>
</dbReference>
<gene>
    <name evidence="2" type="ORF">DFQ14_106169</name>
</gene>
<dbReference type="PANTHER" id="PTHR45138">
    <property type="entry name" value="REGULATORY COMPONENTS OF SENSORY TRANSDUCTION SYSTEM"/>
    <property type="match status" value="1"/>
</dbReference>
<organism evidence="2 3">
    <name type="scientific">Halopolyspora algeriensis</name>
    <dbReference type="NCBI Taxonomy" id="1500506"/>
    <lineage>
        <taxon>Bacteria</taxon>
        <taxon>Bacillati</taxon>
        <taxon>Actinomycetota</taxon>
        <taxon>Actinomycetes</taxon>
        <taxon>Actinomycetes incertae sedis</taxon>
        <taxon>Halopolyspora</taxon>
    </lineage>
</organism>
<dbReference type="GO" id="GO:0005886">
    <property type="term" value="C:plasma membrane"/>
    <property type="evidence" value="ECO:0007669"/>
    <property type="project" value="TreeGrafter"/>
</dbReference>
<comment type="caution">
    <text evidence="2">The sequence shown here is derived from an EMBL/GenBank/DDBJ whole genome shotgun (WGS) entry which is preliminary data.</text>
</comment>
<name>A0A368VQ70_9ACTN</name>
<dbReference type="PANTHER" id="PTHR45138:SF9">
    <property type="entry name" value="DIGUANYLATE CYCLASE DGCM-RELATED"/>
    <property type="match status" value="1"/>
</dbReference>